<gene>
    <name evidence="1" type="primary">Cnig_chr_III.g9717</name>
    <name evidence="1" type="ORF">B9Z55_009717</name>
</gene>
<comment type="caution">
    <text evidence="1">The sequence shown here is derived from an EMBL/GenBank/DDBJ whole genome shotgun (WGS) entry which is preliminary data.</text>
</comment>
<keyword evidence="2" id="KW-1185">Reference proteome</keyword>
<dbReference type="AlphaFoldDB" id="A0A2G5UTA8"/>
<dbReference type="EMBL" id="PDUG01000003">
    <property type="protein sequence ID" value="PIC42739.1"/>
    <property type="molecule type" value="Genomic_DNA"/>
</dbReference>
<name>A0A2G5UTA8_9PELO</name>
<sequence length="96" mass="10833">MLGKEIEMAKTFKQIKTTGADFRASKDPKAISLNINPPRNNSSPLPLPLPSSPALECPAPGLCRADNPTDWMMTRQQSTWRLWMYTGDWKLDEQLS</sequence>
<organism evidence="1 2">
    <name type="scientific">Caenorhabditis nigoni</name>
    <dbReference type="NCBI Taxonomy" id="1611254"/>
    <lineage>
        <taxon>Eukaryota</taxon>
        <taxon>Metazoa</taxon>
        <taxon>Ecdysozoa</taxon>
        <taxon>Nematoda</taxon>
        <taxon>Chromadorea</taxon>
        <taxon>Rhabditida</taxon>
        <taxon>Rhabditina</taxon>
        <taxon>Rhabditomorpha</taxon>
        <taxon>Rhabditoidea</taxon>
        <taxon>Rhabditidae</taxon>
        <taxon>Peloderinae</taxon>
        <taxon>Caenorhabditis</taxon>
    </lineage>
</organism>
<protein>
    <submittedName>
        <fullName evidence="1">Uncharacterized protein</fullName>
    </submittedName>
</protein>
<evidence type="ECO:0000313" key="2">
    <source>
        <dbReference type="Proteomes" id="UP000230233"/>
    </source>
</evidence>
<reference evidence="2" key="1">
    <citation type="submission" date="2017-10" db="EMBL/GenBank/DDBJ databases">
        <title>Rapid genome shrinkage in a self-fertile nematode reveals novel sperm competition proteins.</title>
        <authorList>
            <person name="Yin D."/>
            <person name="Schwarz E.M."/>
            <person name="Thomas C.G."/>
            <person name="Felde R.L."/>
            <person name="Korf I.F."/>
            <person name="Cutter A.D."/>
            <person name="Schartner C.M."/>
            <person name="Ralston E.J."/>
            <person name="Meyer B.J."/>
            <person name="Haag E.S."/>
        </authorList>
    </citation>
    <scope>NUCLEOTIDE SEQUENCE [LARGE SCALE GENOMIC DNA]</scope>
    <source>
        <strain evidence="2">JU1422</strain>
    </source>
</reference>
<dbReference type="Proteomes" id="UP000230233">
    <property type="component" value="Chromosome III"/>
</dbReference>
<proteinExistence type="predicted"/>
<accession>A0A2G5UTA8</accession>
<evidence type="ECO:0000313" key="1">
    <source>
        <dbReference type="EMBL" id="PIC42739.1"/>
    </source>
</evidence>